<sequence>MDGVVTFAHASLAAPLHFEQRPESIPTDGDADGTFRRIWPASLSFGAHLASCPDLVRGKSVVELGAGSGVAGILCAAFGAEQAWLTDLPAALPLIESNVARNERVATRCTAWPCRWGEDADIAALLEQAGVPAFDVIVASELVYKQRPSTFAALVDTMLALGHETSRVLVVYEFRDELFDDLVFFERMLTHYDVEVIPLRSAGTGAPAAASRADEGECEEFLYVYVPHNVAQS</sequence>
<dbReference type="Gene3D" id="3.40.50.150">
    <property type="entry name" value="Vaccinia Virus protein VP39"/>
    <property type="match status" value="1"/>
</dbReference>
<gene>
    <name evidence="1" type="ORF">KFE25_007121</name>
</gene>
<organism evidence="1 2">
    <name type="scientific">Diacronema lutheri</name>
    <name type="common">Unicellular marine alga</name>
    <name type="synonym">Monochrysis lutheri</name>
    <dbReference type="NCBI Taxonomy" id="2081491"/>
    <lineage>
        <taxon>Eukaryota</taxon>
        <taxon>Haptista</taxon>
        <taxon>Haptophyta</taxon>
        <taxon>Pavlovophyceae</taxon>
        <taxon>Pavlovales</taxon>
        <taxon>Pavlovaceae</taxon>
        <taxon>Diacronema</taxon>
    </lineage>
</organism>
<keyword evidence="2" id="KW-1185">Reference proteome</keyword>
<dbReference type="Proteomes" id="UP000751190">
    <property type="component" value="Unassembled WGS sequence"/>
</dbReference>
<dbReference type="OMA" id="FRCAIVE"/>
<evidence type="ECO:0000313" key="1">
    <source>
        <dbReference type="EMBL" id="KAG8468069.1"/>
    </source>
</evidence>
<proteinExistence type="predicted"/>
<accession>A0A8J6CCZ3</accession>
<dbReference type="PANTHER" id="PTHR14614">
    <property type="entry name" value="HEPATOCELLULAR CARCINOMA-ASSOCIATED ANTIGEN"/>
    <property type="match status" value="1"/>
</dbReference>
<evidence type="ECO:0008006" key="3">
    <source>
        <dbReference type="Google" id="ProtNLM"/>
    </source>
</evidence>
<comment type="caution">
    <text evidence="1">The sequence shown here is derived from an EMBL/GenBank/DDBJ whole genome shotgun (WGS) entry which is preliminary data.</text>
</comment>
<dbReference type="Pfam" id="PF10294">
    <property type="entry name" value="Methyltransf_16"/>
    <property type="match status" value="1"/>
</dbReference>
<dbReference type="InterPro" id="IPR019410">
    <property type="entry name" value="Methyltransf_16"/>
</dbReference>
<dbReference type="PANTHER" id="PTHR14614:SF132">
    <property type="entry name" value="PROTEIN-LYSINE METHYLTRANSFERASE C42C1.13"/>
    <property type="match status" value="1"/>
</dbReference>
<protein>
    <recommendedName>
        <fullName evidence="3">Calmodulin-lysine N-methyltransferase</fullName>
    </recommendedName>
</protein>
<dbReference type="SUPFAM" id="SSF53335">
    <property type="entry name" value="S-adenosyl-L-methionine-dependent methyltransferases"/>
    <property type="match status" value="1"/>
</dbReference>
<dbReference type="EMBL" id="JAGTXO010000005">
    <property type="protein sequence ID" value="KAG8468069.1"/>
    <property type="molecule type" value="Genomic_DNA"/>
</dbReference>
<dbReference type="AlphaFoldDB" id="A0A8J6CCZ3"/>
<reference evidence="1" key="1">
    <citation type="submission" date="2021-05" db="EMBL/GenBank/DDBJ databases">
        <title>The genome of the haptophyte Pavlova lutheri (Diacronema luteri, Pavlovales) - a model for lipid biosynthesis in eukaryotic algae.</title>
        <authorList>
            <person name="Hulatt C.J."/>
            <person name="Posewitz M.C."/>
        </authorList>
    </citation>
    <scope>NUCLEOTIDE SEQUENCE</scope>
    <source>
        <strain evidence="1">NIVA-4/92</strain>
    </source>
</reference>
<dbReference type="InterPro" id="IPR029063">
    <property type="entry name" value="SAM-dependent_MTases_sf"/>
</dbReference>
<dbReference type="OrthoDB" id="441433at2759"/>
<evidence type="ECO:0000313" key="2">
    <source>
        <dbReference type="Proteomes" id="UP000751190"/>
    </source>
</evidence>
<name>A0A8J6CCZ3_DIALT</name>